<keyword evidence="4 8" id="KW-0812">Transmembrane</keyword>
<dbReference type="InterPro" id="IPR007277">
    <property type="entry name" value="Svp26/Tex261"/>
</dbReference>
<proteinExistence type="inferred from homology"/>
<evidence type="ECO:0000256" key="3">
    <source>
        <dbReference type="ARBA" id="ARBA00017877"/>
    </source>
</evidence>
<dbReference type="GO" id="GO:0006888">
    <property type="term" value="P:endoplasmic reticulum to Golgi vesicle-mediated transport"/>
    <property type="evidence" value="ECO:0007669"/>
    <property type="project" value="InterPro"/>
</dbReference>
<evidence type="ECO:0000256" key="8">
    <source>
        <dbReference type="SAM" id="Phobius"/>
    </source>
</evidence>
<feature type="transmembrane region" description="Helical" evidence="8">
    <location>
        <begin position="64"/>
        <end position="86"/>
    </location>
</feature>
<accession>A0A8C0UFI2</accession>
<organism evidence="9 10">
    <name type="scientific">Cyanistes caeruleus</name>
    <name type="common">Eurasian blue tit</name>
    <name type="synonym">Parus caeruleus</name>
    <dbReference type="NCBI Taxonomy" id="156563"/>
    <lineage>
        <taxon>Eukaryota</taxon>
        <taxon>Metazoa</taxon>
        <taxon>Chordata</taxon>
        <taxon>Craniata</taxon>
        <taxon>Vertebrata</taxon>
        <taxon>Euteleostomi</taxon>
        <taxon>Archelosauria</taxon>
        <taxon>Archosauria</taxon>
        <taxon>Dinosauria</taxon>
        <taxon>Saurischia</taxon>
        <taxon>Theropoda</taxon>
        <taxon>Coelurosauria</taxon>
        <taxon>Aves</taxon>
        <taxon>Neognathae</taxon>
        <taxon>Neoaves</taxon>
        <taxon>Telluraves</taxon>
        <taxon>Australaves</taxon>
        <taxon>Passeriformes</taxon>
        <taxon>Paridae</taxon>
        <taxon>Cyanistes</taxon>
    </lineage>
</organism>
<dbReference type="AlphaFoldDB" id="A0A8C0UFI2"/>
<feature type="compositionally biased region" description="Polar residues" evidence="7">
    <location>
        <begin position="274"/>
        <end position="288"/>
    </location>
</feature>
<keyword evidence="5 8" id="KW-1133">Transmembrane helix</keyword>
<comment type="similarity">
    <text evidence="2">Belongs to the SVP26 family.</text>
</comment>
<comment type="subcellular location">
    <subcellularLocation>
        <location evidence="1">Membrane</location>
        <topology evidence="1">Multi-pass membrane protein</topology>
    </subcellularLocation>
</comment>
<dbReference type="PANTHER" id="PTHR13144">
    <property type="entry name" value="TEX261 PROTEIN"/>
    <property type="match status" value="1"/>
</dbReference>
<dbReference type="PANTHER" id="PTHR13144:SF0">
    <property type="entry name" value="PROTEIN TEX261"/>
    <property type="match status" value="1"/>
</dbReference>
<dbReference type="Ensembl" id="ENSCCET00000012206.1">
    <property type="protein sequence ID" value="ENSCCEP00000007621.1"/>
    <property type="gene ID" value="ENSCCEG00000007983.1"/>
</dbReference>
<protein>
    <recommendedName>
        <fullName evidence="3">Protein TEX261</fullName>
    </recommendedName>
</protein>
<evidence type="ECO:0000256" key="1">
    <source>
        <dbReference type="ARBA" id="ARBA00004141"/>
    </source>
</evidence>
<dbReference type="Proteomes" id="UP000694410">
    <property type="component" value="Unplaced"/>
</dbReference>
<evidence type="ECO:0000313" key="10">
    <source>
        <dbReference type="Proteomes" id="UP000694410"/>
    </source>
</evidence>
<reference evidence="9" key="1">
    <citation type="submission" date="2025-08" db="UniProtKB">
        <authorList>
            <consortium name="Ensembl"/>
        </authorList>
    </citation>
    <scope>IDENTIFICATION</scope>
</reference>
<feature type="region of interest" description="Disordered" evidence="7">
    <location>
        <begin position="272"/>
        <end position="292"/>
    </location>
</feature>
<dbReference type="GO" id="GO:0005789">
    <property type="term" value="C:endoplasmic reticulum membrane"/>
    <property type="evidence" value="ECO:0007669"/>
    <property type="project" value="TreeGrafter"/>
</dbReference>
<evidence type="ECO:0000256" key="2">
    <source>
        <dbReference type="ARBA" id="ARBA00008096"/>
    </source>
</evidence>
<evidence type="ECO:0000256" key="6">
    <source>
        <dbReference type="ARBA" id="ARBA00023136"/>
    </source>
</evidence>
<keyword evidence="6 8" id="KW-0472">Membrane</keyword>
<feature type="transmembrane region" description="Helical" evidence="8">
    <location>
        <begin position="39"/>
        <end position="57"/>
    </location>
</feature>
<evidence type="ECO:0000256" key="5">
    <source>
        <dbReference type="ARBA" id="ARBA00022989"/>
    </source>
</evidence>
<evidence type="ECO:0000313" key="9">
    <source>
        <dbReference type="Ensembl" id="ENSCCEP00000007621.1"/>
    </source>
</evidence>
<sequence length="308" mass="34386">MTSSMTSLMASLMTSPPAAAGLYYLAELIEEFTVLTKRIIKYMIWFSSAVLVGLYLFERFPAFLVGMGLFTNLVYFGLLRTFPFIVLTSSNFILSCGQGSQPGIWEFWGSGKGSEWLQKFGIPWGFPRAPSGPEIWDRWMPGPGVGGSWVSRKFGILGFSNGSEHPRNLGFQEVPKSSENSRNLGSLGTPKIPGIPRNWGFLSVPEIWDSRRFPRARSGPEIWDPWIPSPGVGGSWVSWKFGILGLPKAQKIPEIWDSRRFPRSRSVPEIWDFGTSQNSENSRNSGSLDTPKIPGIPRNWGFLSVPEI</sequence>
<name>A0A8C0UFI2_CYACU</name>
<dbReference type="GO" id="GO:0000139">
    <property type="term" value="C:Golgi membrane"/>
    <property type="evidence" value="ECO:0007669"/>
    <property type="project" value="TreeGrafter"/>
</dbReference>
<dbReference type="GO" id="GO:0030134">
    <property type="term" value="C:COPII-coated ER to Golgi transport vesicle"/>
    <property type="evidence" value="ECO:0007669"/>
    <property type="project" value="TreeGrafter"/>
</dbReference>
<evidence type="ECO:0000256" key="7">
    <source>
        <dbReference type="SAM" id="MobiDB-lite"/>
    </source>
</evidence>
<reference evidence="9" key="2">
    <citation type="submission" date="2025-09" db="UniProtKB">
        <authorList>
            <consortium name="Ensembl"/>
        </authorList>
    </citation>
    <scope>IDENTIFICATION</scope>
</reference>
<keyword evidence="10" id="KW-1185">Reference proteome</keyword>
<dbReference type="Pfam" id="PF04148">
    <property type="entry name" value="Erv26"/>
    <property type="match status" value="1"/>
</dbReference>
<dbReference type="GO" id="GO:0097020">
    <property type="term" value="F:COPII receptor activity"/>
    <property type="evidence" value="ECO:0007669"/>
    <property type="project" value="InterPro"/>
</dbReference>
<evidence type="ECO:0000256" key="4">
    <source>
        <dbReference type="ARBA" id="ARBA00022692"/>
    </source>
</evidence>